<organism evidence="3 4">
    <name type="scientific">Lithospermum erythrorhizon</name>
    <name type="common">Purple gromwell</name>
    <name type="synonym">Lithospermum officinale var. erythrorhizon</name>
    <dbReference type="NCBI Taxonomy" id="34254"/>
    <lineage>
        <taxon>Eukaryota</taxon>
        <taxon>Viridiplantae</taxon>
        <taxon>Streptophyta</taxon>
        <taxon>Embryophyta</taxon>
        <taxon>Tracheophyta</taxon>
        <taxon>Spermatophyta</taxon>
        <taxon>Magnoliopsida</taxon>
        <taxon>eudicotyledons</taxon>
        <taxon>Gunneridae</taxon>
        <taxon>Pentapetalae</taxon>
        <taxon>asterids</taxon>
        <taxon>lamiids</taxon>
        <taxon>Boraginales</taxon>
        <taxon>Boraginaceae</taxon>
        <taxon>Boraginoideae</taxon>
        <taxon>Lithospermeae</taxon>
        <taxon>Lithospermum</taxon>
    </lineage>
</organism>
<comment type="caution">
    <text evidence="3">The sequence shown here is derived from an EMBL/GenBank/DDBJ whole genome shotgun (WGS) entry which is preliminary data.</text>
</comment>
<feature type="compositionally biased region" description="Basic residues" evidence="1">
    <location>
        <begin position="101"/>
        <end position="117"/>
    </location>
</feature>
<dbReference type="PANTHER" id="PTHR42648">
    <property type="entry name" value="TRANSPOSASE, PUTATIVE-RELATED"/>
    <property type="match status" value="1"/>
</dbReference>
<reference evidence="3 4" key="1">
    <citation type="submission" date="2024-01" db="EMBL/GenBank/DDBJ databases">
        <title>The complete chloroplast genome sequence of Lithospermum erythrorhizon: insights into the phylogenetic relationship among Boraginaceae species and the maternal lineages of purple gromwells.</title>
        <authorList>
            <person name="Okada T."/>
            <person name="Watanabe K."/>
        </authorList>
    </citation>
    <scope>NUCLEOTIDE SEQUENCE [LARGE SCALE GENOMIC DNA]</scope>
</reference>
<dbReference type="InterPro" id="IPR039537">
    <property type="entry name" value="Retrotran_Ty1/copia-like"/>
</dbReference>
<dbReference type="Pfam" id="PF13976">
    <property type="entry name" value="gag_pre-integrs"/>
    <property type="match status" value="1"/>
</dbReference>
<evidence type="ECO:0000313" key="4">
    <source>
        <dbReference type="Proteomes" id="UP001454036"/>
    </source>
</evidence>
<dbReference type="EMBL" id="BAABME010004621">
    <property type="protein sequence ID" value="GAA0162981.1"/>
    <property type="molecule type" value="Genomic_DNA"/>
</dbReference>
<dbReference type="SUPFAM" id="SSF53098">
    <property type="entry name" value="Ribonuclease H-like"/>
    <property type="match status" value="1"/>
</dbReference>
<gene>
    <name evidence="3" type="ORF">LIER_18960</name>
</gene>
<dbReference type="InterPro" id="IPR036397">
    <property type="entry name" value="RNaseH_sf"/>
</dbReference>
<evidence type="ECO:0000256" key="1">
    <source>
        <dbReference type="SAM" id="MobiDB-lite"/>
    </source>
</evidence>
<dbReference type="AlphaFoldDB" id="A0AAV3QJ31"/>
<dbReference type="GO" id="GO:0015074">
    <property type="term" value="P:DNA integration"/>
    <property type="evidence" value="ECO:0007669"/>
    <property type="project" value="InterPro"/>
</dbReference>
<sequence>MVCDASNFSLWKNCFILVFEGHGVLSHIDGSSVCPPPFISARDNSLSPNPAYVDWKRIDDMVLSWIQATISLDALRALIQPVAFFDPRPSHYHGNRGCPSRGHHNHQSRFSRGRNTKKFSPQWHNSSSLLGAPPGLGKNTHWTLVSYASPNPLYSIPTTQKVSLLPSTSSFPDHVLSSSTLWHMRLGHPGAIAFASLSRSSVIPVKHRLTTTHDCRPCQLGKHTRRPHPPNSGRTSSLFDLIHTDVWTSPIESVSSFKYYVVFLDDYSRFAWVYLLKNKSEVFRKFVIFYSLVETQFNGKIKAFQCDGALEYVRLTAFHDFLDDKGIHLRISCPAVHQQNGHVERFHHSLINCIHTLLF</sequence>
<dbReference type="PANTHER" id="PTHR42648:SF26">
    <property type="entry name" value="INTEGRASE CATALYTIC DOMAIN-CONTAINING PROTEIN"/>
    <property type="match status" value="1"/>
</dbReference>
<dbReference type="InterPro" id="IPR012337">
    <property type="entry name" value="RNaseH-like_sf"/>
</dbReference>
<evidence type="ECO:0000313" key="3">
    <source>
        <dbReference type="EMBL" id="GAA0162981.1"/>
    </source>
</evidence>
<dbReference type="PROSITE" id="PS50994">
    <property type="entry name" value="INTEGRASE"/>
    <property type="match status" value="1"/>
</dbReference>
<dbReference type="GO" id="GO:0003676">
    <property type="term" value="F:nucleic acid binding"/>
    <property type="evidence" value="ECO:0007669"/>
    <property type="project" value="InterPro"/>
</dbReference>
<proteinExistence type="predicted"/>
<protein>
    <recommendedName>
        <fullName evidence="2">Integrase catalytic domain-containing protein</fullName>
    </recommendedName>
</protein>
<dbReference type="Gene3D" id="3.30.420.10">
    <property type="entry name" value="Ribonuclease H-like superfamily/Ribonuclease H"/>
    <property type="match status" value="1"/>
</dbReference>
<dbReference type="InterPro" id="IPR025724">
    <property type="entry name" value="GAG-pre-integrase_dom"/>
</dbReference>
<dbReference type="InterPro" id="IPR001584">
    <property type="entry name" value="Integrase_cat-core"/>
</dbReference>
<feature type="region of interest" description="Disordered" evidence="1">
    <location>
        <begin position="96"/>
        <end position="124"/>
    </location>
</feature>
<keyword evidence="4" id="KW-1185">Reference proteome</keyword>
<accession>A0AAV3QJ31</accession>
<evidence type="ECO:0000259" key="2">
    <source>
        <dbReference type="PROSITE" id="PS50994"/>
    </source>
</evidence>
<dbReference type="Proteomes" id="UP001454036">
    <property type="component" value="Unassembled WGS sequence"/>
</dbReference>
<name>A0AAV3QJ31_LITER</name>
<feature type="domain" description="Integrase catalytic" evidence="2">
    <location>
        <begin position="226"/>
        <end position="359"/>
    </location>
</feature>